<dbReference type="SUPFAM" id="SSF57414">
    <property type="entry name" value="Hairpin loop containing domain-like"/>
    <property type="match status" value="1"/>
</dbReference>
<protein>
    <recommendedName>
        <fullName evidence="2">Apple domain-containing protein</fullName>
    </recommendedName>
</protein>
<dbReference type="InterPro" id="IPR003609">
    <property type="entry name" value="Pan_app"/>
</dbReference>
<dbReference type="SUPFAM" id="SSF49785">
    <property type="entry name" value="Galactose-binding domain-like"/>
    <property type="match status" value="1"/>
</dbReference>
<feature type="domain" description="Apple" evidence="2">
    <location>
        <begin position="20"/>
        <end position="106"/>
    </location>
</feature>
<dbReference type="Proteomes" id="UP001208570">
    <property type="component" value="Unassembled WGS sequence"/>
</dbReference>
<gene>
    <name evidence="3" type="ORF">LSH36_212g03052</name>
</gene>
<name>A0AAD9JNI0_9ANNE</name>
<dbReference type="InterPro" id="IPR008979">
    <property type="entry name" value="Galactose-bd-like_sf"/>
</dbReference>
<dbReference type="EMBL" id="JAODUP010000212">
    <property type="protein sequence ID" value="KAK2156484.1"/>
    <property type="molecule type" value="Genomic_DNA"/>
</dbReference>
<dbReference type="Pfam" id="PF00024">
    <property type="entry name" value="PAN_1"/>
    <property type="match status" value="1"/>
</dbReference>
<reference evidence="3" key="1">
    <citation type="journal article" date="2023" name="Mol. Biol. Evol.">
        <title>Third-Generation Sequencing Reveals the Adaptive Role of the Epigenome in Three Deep-Sea Polychaetes.</title>
        <authorList>
            <person name="Perez M."/>
            <person name="Aroh O."/>
            <person name="Sun Y."/>
            <person name="Lan Y."/>
            <person name="Juniper S.K."/>
            <person name="Young C.R."/>
            <person name="Angers B."/>
            <person name="Qian P.Y."/>
        </authorList>
    </citation>
    <scope>NUCLEOTIDE SEQUENCE</scope>
    <source>
        <strain evidence="3">P08H-3</strain>
    </source>
</reference>
<proteinExistence type="predicted"/>
<evidence type="ECO:0000259" key="2">
    <source>
        <dbReference type="PROSITE" id="PS50948"/>
    </source>
</evidence>
<organism evidence="3 4">
    <name type="scientific">Paralvinella palmiformis</name>
    <dbReference type="NCBI Taxonomy" id="53620"/>
    <lineage>
        <taxon>Eukaryota</taxon>
        <taxon>Metazoa</taxon>
        <taxon>Spiralia</taxon>
        <taxon>Lophotrochozoa</taxon>
        <taxon>Annelida</taxon>
        <taxon>Polychaeta</taxon>
        <taxon>Sedentaria</taxon>
        <taxon>Canalipalpata</taxon>
        <taxon>Terebellida</taxon>
        <taxon>Terebelliformia</taxon>
        <taxon>Alvinellidae</taxon>
        <taxon>Paralvinella</taxon>
    </lineage>
</organism>
<dbReference type="AlphaFoldDB" id="A0AAD9JNI0"/>
<feature type="chain" id="PRO_5042230020" description="Apple domain-containing protein" evidence="1">
    <location>
        <begin position="22"/>
        <end position="258"/>
    </location>
</feature>
<feature type="signal peptide" evidence="1">
    <location>
        <begin position="1"/>
        <end position="21"/>
    </location>
</feature>
<sequence length="258" mass="29210">MLTGARICLLFLVWGKSGVCGSGVDTKQITTRFTPTEKKPLESEKIFNIGTPTESQCLYICNQNRKCLAILYNKLRSFCIGYKSKTATEPLSMEEKAWIIYFEAEIVNLTLDPETSCTDSSHINLNHKCSNAYDGKVEPEIGHEWASLTAKGEWIKIIFRTFVQLAQLEVWHRCDAKAQAKELNLVFSSSFTMSVNRTCDGLSDFNKCTGQARFSRYDFSPAIIVDWFKITATEMCQPDTAGFFGFTEVKAMGRFMRN</sequence>
<evidence type="ECO:0000313" key="3">
    <source>
        <dbReference type="EMBL" id="KAK2156484.1"/>
    </source>
</evidence>
<accession>A0AAD9JNI0</accession>
<evidence type="ECO:0000313" key="4">
    <source>
        <dbReference type="Proteomes" id="UP001208570"/>
    </source>
</evidence>
<comment type="caution">
    <text evidence="3">The sequence shown here is derived from an EMBL/GenBank/DDBJ whole genome shotgun (WGS) entry which is preliminary data.</text>
</comment>
<dbReference type="PROSITE" id="PS50948">
    <property type="entry name" value="PAN"/>
    <property type="match status" value="1"/>
</dbReference>
<keyword evidence="4" id="KW-1185">Reference proteome</keyword>
<evidence type="ECO:0000256" key="1">
    <source>
        <dbReference type="SAM" id="SignalP"/>
    </source>
</evidence>
<keyword evidence="1" id="KW-0732">Signal</keyword>